<keyword evidence="5" id="KW-1133">Transmembrane helix</keyword>
<keyword evidence="2" id="KW-0732">Signal</keyword>
<feature type="domain" description="Carboxylesterase type B" evidence="6">
    <location>
        <begin position="62"/>
        <end position="616"/>
    </location>
</feature>
<reference evidence="7 8" key="1">
    <citation type="journal article" date="2024" name="bioRxiv">
        <title>A reference genome for Trichogramma kaykai: A tiny desert-dwelling parasitoid wasp with competing sex-ratio distorters.</title>
        <authorList>
            <person name="Culotta J."/>
            <person name="Lindsey A.R."/>
        </authorList>
    </citation>
    <scope>NUCLEOTIDE SEQUENCE [LARGE SCALE GENOMIC DNA]</scope>
    <source>
        <strain evidence="7 8">KSX58</strain>
    </source>
</reference>
<dbReference type="InterPro" id="IPR029058">
    <property type="entry name" value="AB_hydrolase_fold"/>
</dbReference>
<feature type="compositionally biased region" description="Polar residues" evidence="4">
    <location>
        <begin position="778"/>
        <end position="788"/>
    </location>
</feature>
<dbReference type="PANTHER" id="PTHR43903">
    <property type="entry name" value="NEUROLIGIN"/>
    <property type="match status" value="1"/>
</dbReference>
<dbReference type="AlphaFoldDB" id="A0ABD2X6U7"/>
<dbReference type="Proteomes" id="UP001627154">
    <property type="component" value="Unassembled WGS sequence"/>
</dbReference>
<proteinExistence type="inferred from homology"/>
<keyword evidence="3" id="KW-0325">Glycoprotein</keyword>
<protein>
    <recommendedName>
        <fullName evidence="6">Carboxylesterase type B domain-containing protein</fullName>
    </recommendedName>
</protein>
<feature type="region of interest" description="Disordered" evidence="4">
    <location>
        <begin position="1"/>
        <end position="29"/>
    </location>
</feature>
<keyword evidence="5" id="KW-0472">Membrane</keyword>
<feature type="compositionally biased region" description="Low complexity" evidence="4">
    <location>
        <begin position="863"/>
        <end position="872"/>
    </location>
</feature>
<dbReference type="PROSITE" id="PS00941">
    <property type="entry name" value="CARBOXYLESTERASE_B_2"/>
    <property type="match status" value="1"/>
</dbReference>
<feature type="compositionally biased region" description="Low complexity" evidence="4">
    <location>
        <begin position="883"/>
        <end position="896"/>
    </location>
</feature>
<feature type="transmembrane region" description="Helical" evidence="5">
    <location>
        <begin position="734"/>
        <end position="758"/>
    </location>
</feature>
<dbReference type="SUPFAM" id="SSF53474">
    <property type="entry name" value="alpha/beta-Hydrolases"/>
    <property type="match status" value="1"/>
</dbReference>
<evidence type="ECO:0000256" key="3">
    <source>
        <dbReference type="ARBA" id="ARBA00023180"/>
    </source>
</evidence>
<evidence type="ECO:0000313" key="7">
    <source>
        <dbReference type="EMBL" id="KAL3400655.1"/>
    </source>
</evidence>
<keyword evidence="5" id="KW-0812">Transmembrane</keyword>
<dbReference type="EMBL" id="JBJJXI010000051">
    <property type="protein sequence ID" value="KAL3400655.1"/>
    <property type="molecule type" value="Genomic_DNA"/>
</dbReference>
<gene>
    <name evidence="7" type="ORF">TKK_006479</name>
</gene>
<dbReference type="Pfam" id="PF00135">
    <property type="entry name" value="COesterase"/>
    <property type="match status" value="1"/>
</dbReference>
<dbReference type="Gene3D" id="3.40.50.1820">
    <property type="entry name" value="alpha/beta hydrolase"/>
    <property type="match status" value="1"/>
</dbReference>
<feature type="compositionally biased region" description="Polar residues" evidence="4">
    <location>
        <begin position="821"/>
        <end position="830"/>
    </location>
</feature>
<evidence type="ECO:0000256" key="1">
    <source>
        <dbReference type="ARBA" id="ARBA00005964"/>
    </source>
</evidence>
<feature type="region of interest" description="Disordered" evidence="4">
    <location>
        <begin position="776"/>
        <end position="908"/>
    </location>
</feature>
<keyword evidence="8" id="KW-1185">Reference proteome</keyword>
<evidence type="ECO:0000256" key="5">
    <source>
        <dbReference type="SAM" id="Phobius"/>
    </source>
</evidence>
<evidence type="ECO:0000313" key="8">
    <source>
        <dbReference type="Proteomes" id="UP001627154"/>
    </source>
</evidence>
<evidence type="ECO:0000259" key="6">
    <source>
        <dbReference type="Pfam" id="PF00135"/>
    </source>
</evidence>
<name>A0ABD2X6U7_9HYME</name>
<dbReference type="InterPro" id="IPR002018">
    <property type="entry name" value="CarbesteraseB"/>
</dbReference>
<feature type="compositionally biased region" description="Gly residues" evidence="4">
    <location>
        <begin position="873"/>
        <end position="882"/>
    </location>
</feature>
<sequence length="908" mass="99874">MPPPPTLARPSRRRRRWLTRSSPPPPPPPRTTCLVFCLAMILTLRAESTSAAAAVPAMRYASRIVDTKSGQIRGILQDLNSQHLDPVEVFRGIPYAAAPQGDLRFRPPQPPTGWKGTKRADTFGPACPQKLPDISNRTAALQDMPLARYNQLLRLFKYVSNHSEDCLYLNLYIPGSGARGLEAPYAVMVFIHGESFEWGSGHIYDGSVLASAGHVIVITLNYRLGILGFLRTKPLTESAESAHSGNLALHDIAMALTWIRENIGSFGGDPTRVTLMGHDTGAALVNYLLLAPFGKGLFHNVVLLSGSALSPWAAVHDPNDLREQVAKQLDCRSTDEDIAECLRQVSLEALLGVELTEIKFMPAIGPSLPIDGSHPDPSLDMERLSDAFIKVPIVLGVCTAESYLDFNANDIQYGFEEDQRNRVLRTFVRNAYFYHLNEIFSAVRNEYTDWDKPVLHPINIRESTMEALSDGHTVAPLMKIAFYHARRGAQTYFFHFNYQSKDSEYPQRLGSVRGESLPYILGLPLTLGGRFFPQNFSRADQVVAEAVLTFFTNFAKTGNPNEPHAIESVDYGTVKEKTRYRGLTWDKYETNTQQYLMIALKPKMKNHYRGHKMAVWLNLIPQLHQPGDDVSMRHHHFRDKGDLLYSGPVRDEWYTPLALPGAAYASTRYGQSQSSQTSSTSCATTALDESGEPLLAAPSEGSSGSGPRLLEEGKDGAELLQRLASKHYYSTTTALAITVGVGCILLVLNMLIFAGIYYQRDRDKKRALAACKAATAANPTNSNGQPDMQSLAMPMTNDRSPKDPRHRLSVTTDLPPCYTTLPKSPSSIQDHMQDPHPMQASRLATLPRGPKEQHPPRPPQRTSSSLSCSLQQQGGGGGGGGSAAATSEASGALSSGVKKRVQIQEITV</sequence>
<dbReference type="InterPro" id="IPR019819">
    <property type="entry name" value="Carboxylesterase_B_CS"/>
</dbReference>
<accession>A0ABD2X6U7</accession>
<comment type="caution">
    <text evidence="7">The sequence shown here is derived from an EMBL/GenBank/DDBJ whole genome shotgun (WGS) entry which is preliminary data.</text>
</comment>
<comment type="similarity">
    <text evidence="1">Belongs to the type-B carboxylesterase/lipase family.</text>
</comment>
<dbReference type="InterPro" id="IPR051093">
    <property type="entry name" value="Neuroligin/BSAL"/>
</dbReference>
<evidence type="ECO:0000256" key="4">
    <source>
        <dbReference type="SAM" id="MobiDB-lite"/>
    </source>
</evidence>
<evidence type="ECO:0000256" key="2">
    <source>
        <dbReference type="ARBA" id="ARBA00022729"/>
    </source>
</evidence>
<organism evidence="7 8">
    <name type="scientific">Trichogramma kaykai</name>
    <dbReference type="NCBI Taxonomy" id="54128"/>
    <lineage>
        <taxon>Eukaryota</taxon>
        <taxon>Metazoa</taxon>
        <taxon>Ecdysozoa</taxon>
        <taxon>Arthropoda</taxon>
        <taxon>Hexapoda</taxon>
        <taxon>Insecta</taxon>
        <taxon>Pterygota</taxon>
        <taxon>Neoptera</taxon>
        <taxon>Endopterygota</taxon>
        <taxon>Hymenoptera</taxon>
        <taxon>Apocrita</taxon>
        <taxon>Proctotrupomorpha</taxon>
        <taxon>Chalcidoidea</taxon>
        <taxon>Trichogrammatidae</taxon>
        <taxon>Trichogramma</taxon>
    </lineage>
</organism>